<dbReference type="PANTHER" id="PTHR10794:SF94">
    <property type="entry name" value="ESTERASE YHET-RELATED"/>
    <property type="match status" value="1"/>
</dbReference>
<dbReference type="Gene3D" id="3.40.50.1820">
    <property type="entry name" value="alpha/beta hydrolase"/>
    <property type="match status" value="1"/>
</dbReference>
<protein>
    <recommendedName>
        <fullName evidence="5">AB hydrolase-1 domain-containing protein</fullName>
    </recommendedName>
</protein>
<evidence type="ECO:0000256" key="1">
    <source>
        <dbReference type="ARBA" id="ARBA00010884"/>
    </source>
</evidence>
<proteinExistence type="inferred from homology"/>
<feature type="active site" description="Charge relay system" evidence="4">
    <location>
        <position position="139"/>
    </location>
</feature>
<dbReference type="InterPro" id="IPR000073">
    <property type="entry name" value="AB_hydrolase_1"/>
</dbReference>
<name>A0A2S6H934_9GAMM</name>
<comment type="caution">
    <text evidence="6">The sequence shown here is derived from an EMBL/GenBank/DDBJ whole genome shotgun (WGS) entry which is preliminary data.</text>
</comment>
<dbReference type="SUPFAM" id="SSF53474">
    <property type="entry name" value="alpha/beta-Hydrolases"/>
    <property type="match status" value="1"/>
</dbReference>
<dbReference type="GO" id="GO:0047372">
    <property type="term" value="F:monoacylglycerol lipase activity"/>
    <property type="evidence" value="ECO:0007669"/>
    <property type="project" value="TreeGrafter"/>
</dbReference>
<evidence type="ECO:0000313" key="6">
    <source>
        <dbReference type="EMBL" id="PPK73987.1"/>
    </source>
</evidence>
<dbReference type="EMBL" id="PTIZ01000012">
    <property type="protein sequence ID" value="PPK73987.1"/>
    <property type="molecule type" value="Genomic_DNA"/>
</dbReference>
<feature type="active site" description="Charge relay system" evidence="4">
    <location>
        <position position="273"/>
    </location>
</feature>
<feature type="active site" description="Charge relay system" evidence="4">
    <location>
        <position position="301"/>
    </location>
</feature>
<dbReference type="InterPro" id="IPR012020">
    <property type="entry name" value="ABHD4"/>
</dbReference>
<sequence length="336" mass="37993">MLTKTTFKPAWWLCNSHLQTLYPALLRTTPDPPDYRRERLTTPDHDFIDIDYCGTGNQPLIMLIHGLTGSSQSGYIKGLQSVLLKQGFRSAALNFRGCSGASNNKARCYHSGETEDIDFLYQTLRLREPETPLGVVGFSLGGNVVLKWLGEQGDRLKLFAAVAVSVPLLLGICATKLDNGFSTFYRFNLLRELKAYMRVKLLHLESIGQAQEAMKIKELGDLSTINSFWQYDDRVVARLHGFNDVHDYYRRSSSRQYLNSISVPTLVIQAVDDPFMTQEVLPNLNEISPCVQLELTQHGGHVGFISGLIPFKPEYWLERRIPEFLIRYAVANVSKA</sequence>
<keyword evidence="3" id="KW-0378">Hydrolase</keyword>
<dbReference type="PIRSF" id="PIRSF005211">
    <property type="entry name" value="Ab_hydro_YheT"/>
    <property type="match status" value="1"/>
</dbReference>
<evidence type="ECO:0000256" key="3">
    <source>
        <dbReference type="ARBA" id="ARBA00022801"/>
    </source>
</evidence>
<dbReference type="Proteomes" id="UP000240010">
    <property type="component" value="Unassembled WGS sequence"/>
</dbReference>
<feature type="domain" description="AB hydrolase-1" evidence="5">
    <location>
        <begin position="59"/>
        <end position="307"/>
    </location>
</feature>
<dbReference type="PROSITE" id="PS01133">
    <property type="entry name" value="UPF0017"/>
    <property type="match status" value="1"/>
</dbReference>
<dbReference type="RefSeq" id="WP_104430101.1">
    <property type="nucleotide sequence ID" value="NZ_PTIZ01000012.1"/>
</dbReference>
<accession>A0A2S6H934</accession>
<reference evidence="6 7" key="1">
    <citation type="submission" date="2018-02" db="EMBL/GenBank/DDBJ databases">
        <title>Subsurface microbial communities from deep shales in Ohio and West Virginia, USA.</title>
        <authorList>
            <person name="Wrighton K."/>
        </authorList>
    </citation>
    <scope>NUCLEOTIDE SEQUENCE [LARGE SCALE GENOMIC DNA]</scope>
    <source>
        <strain evidence="6 7">OWC-DMM</strain>
    </source>
</reference>
<gene>
    <name evidence="6" type="ORF">B0F87_11238</name>
</gene>
<evidence type="ECO:0000256" key="2">
    <source>
        <dbReference type="ARBA" id="ARBA00022487"/>
    </source>
</evidence>
<dbReference type="GO" id="GO:0034338">
    <property type="term" value="F:short-chain carboxylesterase activity"/>
    <property type="evidence" value="ECO:0007669"/>
    <property type="project" value="TreeGrafter"/>
</dbReference>
<dbReference type="InterPro" id="IPR029058">
    <property type="entry name" value="AB_hydrolase_fold"/>
</dbReference>
<comment type="similarity">
    <text evidence="1">Belongs to the AB hydrolase superfamily. AB hydrolase 4 family.</text>
</comment>
<evidence type="ECO:0000313" key="7">
    <source>
        <dbReference type="Proteomes" id="UP000240010"/>
    </source>
</evidence>
<organism evidence="6 7">
    <name type="scientific">Methylobacter tundripaludum</name>
    <dbReference type="NCBI Taxonomy" id="173365"/>
    <lineage>
        <taxon>Bacteria</taxon>
        <taxon>Pseudomonadati</taxon>
        <taxon>Pseudomonadota</taxon>
        <taxon>Gammaproteobacteria</taxon>
        <taxon>Methylococcales</taxon>
        <taxon>Methylococcaceae</taxon>
        <taxon>Methylobacter</taxon>
    </lineage>
</organism>
<dbReference type="Pfam" id="PF00561">
    <property type="entry name" value="Abhydrolase_1"/>
    <property type="match status" value="1"/>
</dbReference>
<evidence type="ECO:0000259" key="5">
    <source>
        <dbReference type="Pfam" id="PF00561"/>
    </source>
</evidence>
<dbReference type="PANTHER" id="PTHR10794">
    <property type="entry name" value="ABHYDROLASE DOMAIN-CONTAINING PROTEIN"/>
    <property type="match status" value="1"/>
</dbReference>
<keyword evidence="2" id="KW-0719">Serine esterase</keyword>
<dbReference type="InterPro" id="IPR050960">
    <property type="entry name" value="AB_hydrolase_4_sf"/>
</dbReference>
<dbReference type="InterPro" id="IPR000952">
    <property type="entry name" value="AB_hydrolase_4_CS"/>
</dbReference>
<dbReference type="NCBIfam" id="NF008218">
    <property type="entry name" value="PRK10985.1"/>
    <property type="match status" value="1"/>
</dbReference>
<dbReference type="AlphaFoldDB" id="A0A2S6H934"/>
<evidence type="ECO:0000256" key="4">
    <source>
        <dbReference type="PIRSR" id="PIRSR005211-1"/>
    </source>
</evidence>